<protein>
    <submittedName>
        <fullName evidence="1">Putative secreted protein</fullName>
    </submittedName>
</protein>
<name>A0A2M4D275_ANODA</name>
<sequence>MFAPLLLLLLLLLLLTMLLLLLILVLLPQLNSLLDDVDDELVVSSICGSGPLMTHGRGLLFPYGAVLLRPDSLQTVDCF</sequence>
<organism evidence="1">
    <name type="scientific">Anopheles darlingi</name>
    <name type="common">Mosquito</name>
    <dbReference type="NCBI Taxonomy" id="43151"/>
    <lineage>
        <taxon>Eukaryota</taxon>
        <taxon>Metazoa</taxon>
        <taxon>Ecdysozoa</taxon>
        <taxon>Arthropoda</taxon>
        <taxon>Hexapoda</taxon>
        <taxon>Insecta</taxon>
        <taxon>Pterygota</taxon>
        <taxon>Neoptera</taxon>
        <taxon>Endopterygota</taxon>
        <taxon>Diptera</taxon>
        <taxon>Nematocera</taxon>
        <taxon>Culicoidea</taxon>
        <taxon>Culicidae</taxon>
        <taxon>Anophelinae</taxon>
        <taxon>Anopheles</taxon>
    </lineage>
</organism>
<proteinExistence type="predicted"/>
<dbReference type="EMBL" id="GGFL01007467">
    <property type="protein sequence ID" value="MBW71645.1"/>
    <property type="molecule type" value="Transcribed_RNA"/>
</dbReference>
<reference evidence="1" key="1">
    <citation type="submission" date="2018-01" db="EMBL/GenBank/DDBJ databases">
        <title>An insight into the sialome of Amazonian anophelines.</title>
        <authorList>
            <person name="Ribeiro J.M."/>
            <person name="Scarpassa V."/>
            <person name="Calvo E."/>
        </authorList>
    </citation>
    <scope>NUCLEOTIDE SEQUENCE</scope>
</reference>
<evidence type="ECO:0000313" key="1">
    <source>
        <dbReference type="EMBL" id="MBW71645.1"/>
    </source>
</evidence>
<accession>A0A2M4D275</accession>
<dbReference type="AlphaFoldDB" id="A0A2M4D275"/>